<dbReference type="Gene3D" id="1.10.10.60">
    <property type="entry name" value="Homeodomain-like"/>
    <property type="match status" value="1"/>
</dbReference>
<organism evidence="5 6">
    <name type="scientific">Maribacter spongiicola</name>
    <dbReference type="NCBI Taxonomy" id="1206753"/>
    <lineage>
        <taxon>Bacteria</taxon>
        <taxon>Pseudomonadati</taxon>
        <taxon>Bacteroidota</taxon>
        <taxon>Flavobacteriia</taxon>
        <taxon>Flavobacteriales</taxon>
        <taxon>Flavobacteriaceae</taxon>
        <taxon>Maribacter</taxon>
    </lineage>
</organism>
<evidence type="ECO:0000259" key="4">
    <source>
        <dbReference type="PROSITE" id="PS01124"/>
    </source>
</evidence>
<dbReference type="GO" id="GO:0043565">
    <property type="term" value="F:sequence-specific DNA binding"/>
    <property type="evidence" value="ECO:0007669"/>
    <property type="project" value="InterPro"/>
</dbReference>
<name>A0A4R7K342_9FLAO</name>
<dbReference type="PRINTS" id="PR00032">
    <property type="entry name" value="HTHARAC"/>
</dbReference>
<dbReference type="EMBL" id="SOAY01000011">
    <property type="protein sequence ID" value="TDT45281.1"/>
    <property type="molecule type" value="Genomic_DNA"/>
</dbReference>
<dbReference type="Gene3D" id="3.30.70.3090">
    <property type="entry name" value="ORF SCO4226, nickel-binding ferredoxin-like monomer"/>
    <property type="match status" value="1"/>
</dbReference>
<keyword evidence="3" id="KW-0804">Transcription</keyword>
<dbReference type="Proteomes" id="UP000294749">
    <property type="component" value="Unassembled WGS sequence"/>
</dbReference>
<dbReference type="PANTHER" id="PTHR43280:SF2">
    <property type="entry name" value="HTH-TYPE TRANSCRIPTIONAL REGULATOR EXSA"/>
    <property type="match status" value="1"/>
</dbReference>
<dbReference type="GO" id="GO:0003700">
    <property type="term" value="F:DNA-binding transcription factor activity"/>
    <property type="evidence" value="ECO:0007669"/>
    <property type="project" value="InterPro"/>
</dbReference>
<proteinExistence type="predicted"/>
<dbReference type="InterPro" id="IPR029787">
    <property type="entry name" value="Nucleotide_cyclase"/>
</dbReference>
<dbReference type="InterPro" id="IPR018060">
    <property type="entry name" value="HTH_AraC"/>
</dbReference>
<dbReference type="OrthoDB" id="135231at2"/>
<dbReference type="InterPro" id="IPR042557">
    <property type="entry name" value="SCO4226"/>
</dbReference>
<dbReference type="AlphaFoldDB" id="A0A4R7K342"/>
<evidence type="ECO:0000256" key="2">
    <source>
        <dbReference type="ARBA" id="ARBA00023125"/>
    </source>
</evidence>
<evidence type="ECO:0000256" key="3">
    <source>
        <dbReference type="ARBA" id="ARBA00023163"/>
    </source>
</evidence>
<accession>A0A4R7K342</accession>
<reference evidence="5 6" key="1">
    <citation type="submission" date="2019-03" db="EMBL/GenBank/DDBJ databases">
        <title>Genomic Encyclopedia of Archaeal and Bacterial Type Strains, Phase II (KMG-II): from individual species to whole genera.</title>
        <authorList>
            <person name="Goeker M."/>
        </authorList>
    </citation>
    <scope>NUCLEOTIDE SEQUENCE [LARGE SCALE GENOMIC DNA]</scope>
    <source>
        <strain evidence="5 6">DSM 25233</strain>
    </source>
</reference>
<dbReference type="InterPro" id="IPR025336">
    <property type="entry name" value="SCO4226-like"/>
</dbReference>
<dbReference type="Pfam" id="PF14026">
    <property type="entry name" value="SCO4226-like"/>
    <property type="match status" value="1"/>
</dbReference>
<dbReference type="PROSITE" id="PS00041">
    <property type="entry name" value="HTH_ARAC_FAMILY_1"/>
    <property type="match status" value="1"/>
</dbReference>
<keyword evidence="1" id="KW-0805">Transcription regulation</keyword>
<keyword evidence="2 5" id="KW-0238">DNA-binding</keyword>
<sequence length="356" mass="40937">MPIYMDRHDVSQGVTAEDVADLHNQDLVVQHKYCCKGLSYWFDEDRSTAFCLVEAPNMEAIIEMHTNSHGDVPNTIIEVDTSIVESFLGRIEDPSKSQKKELNIVNNPGFRILAVLKFMDRQYSTSPKKRVLEKIKNIIEKYAGRLIDSHKEYLLISFSSTTNALHGILELKKYYVLNKKSAEQIRIGIGAGVPITQNHGFFEETIKTAKRLTDIQHSHIIITTEVKELYESENQNKKLDPNLFKTLLFQEEEFLNDVMNYLESEWQNPNLGVDDFCSHLGLSTSQLYRKTKSLLQTSTNNLIQSHRLNKAIKLLLKKDRNISEVAFETGFNSAAYFTKCFQKKYKVLPSNYLKSI</sequence>
<dbReference type="PROSITE" id="PS01124">
    <property type="entry name" value="HTH_ARAC_FAMILY_2"/>
    <property type="match status" value="1"/>
</dbReference>
<evidence type="ECO:0000313" key="5">
    <source>
        <dbReference type="EMBL" id="TDT45281.1"/>
    </source>
</evidence>
<gene>
    <name evidence="5" type="ORF">CLV90_2366</name>
</gene>
<feature type="domain" description="HTH araC/xylS-type" evidence="4">
    <location>
        <begin position="256"/>
        <end position="355"/>
    </location>
</feature>
<evidence type="ECO:0000313" key="6">
    <source>
        <dbReference type="Proteomes" id="UP000294749"/>
    </source>
</evidence>
<dbReference type="Gene3D" id="3.30.70.1230">
    <property type="entry name" value="Nucleotide cyclase"/>
    <property type="match status" value="1"/>
</dbReference>
<dbReference type="SMART" id="SM00342">
    <property type="entry name" value="HTH_ARAC"/>
    <property type="match status" value="1"/>
</dbReference>
<dbReference type="InterPro" id="IPR018062">
    <property type="entry name" value="HTH_AraC-typ_CS"/>
</dbReference>
<dbReference type="SUPFAM" id="SSF46689">
    <property type="entry name" value="Homeodomain-like"/>
    <property type="match status" value="1"/>
</dbReference>
<comment type="caution">
    <text evidence="5">The sequence shown here is derived from an EMBL/GenBank/DDBJ whole genome shotgun (WGS) entry which is preliminary data.</text>
</comment>
<protein>
    <submittedName>
        <fullName evidence="5">AraC-like DNA-binding protein</fullName>
    </submittedName>
</protein>
<dbReference type="PANTHER" id="PTHR43280">
    <property type="entry name" value="ARAC-FAMILY TRANSCRIPTIONAL REGULATOR"/>
    <property type="match status" value="1"/>
</dbReference>
<dbReference type="InterPro" id="IPR020449">
    <property type="entry name" value="Tscrpt_reg_AraC-type_HTH"/>
</dbReference>
<dbReference type="Pfam" id="PF12833">
    <property type="entry name" value="HTH_18"/>
    <property type="match status" value="1"/>
</dbReference>
<keyword evidence="6" id="KW-1185">Reference proteome</keyword>
<dbReference type="InterPro" id="IPR009057">
    <property type="entry name" value="Homeodomain-like_sf"/>
</dbReference>
<evidence type="ECO:0000256" key="1">
    <source>
        <dbReference type="ARBA" id="ARBA00023015"/>
    </source>
</evidence>